<dbReference type="PANTHER" id="PTHR42907">
    <property type="entry name" value="FMN-LINKED OXIDOREDUCTASES SUPERFAMILY PROTEIN"/>
    <property type="match status" value="1"/>
</dbReference>
<organism evidence="13 14">
    <name type="scientific">Clostridium isatidis</name>
    <dbReference type="NCBI Taxonomy" id="182773"/>
    <lineage>
        <taxon>Bacteria</taxon>
        <taxon>Bacillati</taxon>
        <taxon>Bacillota</taxon>
        <taxon>Clostridia</taxon>
        <taxon>Eubacteriales</taxon>
        <taxon>Clostridiaceae</taxon>
        <taxon>Clostridium</taxon>
    </lineage>
</organism>
<feature type="binding site" evidence="11">
    <location>
        <position position="183"/>
    </location>
    <ligand>
        <name>FMN</name>
        <dbReference type="ChEBI" id="CHEBI:58210"/>
    </ligand>
</feature>
<keyword evidence="8 9" id="KW-0560">Oxidoreductase</keyword>
<dbReference type="NCBIfam" id="NF008774">
    <property type="entry name" value="PRK11815.1"/>
    <property type="match status" value="1"/>
</dbReference>
<dbReference type="PIRSF" id="PIRSF006621">
    <property type="entry name" value="Dus"/>
    <property type="match status" value="1"/>
</dbReference>
<dbReference type="Pfam" id="PF01207">
    <property type="entry name" value="Dus"/>
    <property type="match status" value="1"/>
</dbReference>
<evidence type="ECO:0000256" key="5">
    <source>
        <dbReference type="ARBA" id="ARBA00022694"/>
    </source>
</evidence>
<evidence type="ECO:0000256" key="4">
    <source>
        <dbReference type="ARBA" id="ARBA00022643"/>
    </source>
</evidence>
<reference evidence="13 14" key="1">
    <citation type="submission" date="2016-08" db="EMBL/GenBank/DDBJ databases">
        <title>Complete Genome Sequence Of The Indigo Reducing Clostridium isatidis DSM15098.</title>
        <authorList>
            <person name="Little G.T."/>
            <person name="Minton N.P."/>
        </authorList>
    </citation>
    <scope>NUCLEOTIDE SEQUENCE [LARGE SCALE GENOMIC DNA]</scope>
    <source>
        <strain evidence="13 14">DSM 15098</strain>
    </source>
</reference>
<dbReference type="GO" id="GO:0050660">
    <property type="term" value="F:flavin adenine dinucleotide binding"/>
    <property type="evidence" value="ECO:0007669"/>
    <property type="project" value="InterPro"/>
</dbReference>
<dbReference type="InterPro" id="IPR004653">
    <property type="entry name" value="DusA"/>
</dbReference>
<comment type="cofactor">
    <cofactor evidence="1 9 11">
        <name>FMN</name>
        <dbReference type="ChEBI" id="CHEBI:58210"/>
    </cofactor>
</comment>
<evidence type="ECO:0000256" key="1">
    <source>
        <dbReference type="ARBA" id="ARBA00001917"/>
    </source>
</evidence>
<sequence length="346" mass="39338">MEKYISNIENPKVSIAPMVDKTHRHFRYFSRIMDKDMLLYTEMITAQAIIYGDLEKVLFFREEEGKVALQIAASNPEDAFKAVKLAENFNYSEINLNCGCPSDRVSGNLMGAALMSSKELVYEILCAMKEATNKPVTIKHRIGIDGTGIITDKKSKVIMEGYEDLLDFLGTISKAKPDRYTIHARTAILKGLSPKENRDIPPLDYNMVYRLKKEFDYLNIEINGGFKTLEQIKEGLKHVDAVMIGRAAYEDAYLLANLYKLDSNSENISPLSRGEIIRKYIPYVEEELENGSNVHSLVFPLQSLFHGQRGNGQYKQLLSSSAIKKETVLDTLNKIFEIMPEDVLWK</sequence>
<evidence type="ECO:0000256" key="10">
    <source>
        <dbReference type="PIRSR" id="PIRSR006621-1"/>
    </source>
</evidence>
<dbReference type="Proteomes" id="UP000264883">
    <property type="component" value="Chromosome"/>
</dbReference>
<feature type="binding site" evidence="11">
    <location>
        <begin position="223"/>
        <end position="225"/>
    </location>
    <ligand>
        <name>FMN</name>
        <dbReference type="ChEBI" id="CHEBI:58210"/>
    </ligand>
</feature>
<evidence type="ECO:0000313" key="13">
    <source>
        <dbReference type="EMBL" id="ASW43584.1"/>
    </source>
</evidence>
<keyword evidence="3 9" id="KW-0285">Flavoprotein</keyword>
<evidence type="ECO:0000256" key="8">
    <source>
        <dbReference type="ARBA" id="ARBA00023002"/>
    </source>
</evidence>
<evidence type="ECO:0000256" key="11">
    <source>
        <dbReference type="PIRSR" id="PIRSR006621-2"/>
    </source>
</evidence>
<feature type="binding site" evidence="11">
    <location>
        <position position="139"/>
    </location>
    <ligand>
        <name>FMN</name>
        <dbReference type="ChEBI" id="CHEBI:58210"/>
    </ligand>
</feature>
<keyword evidence="14" id="KW-1185">Reference proteome</keyword>
<dbReference type="OrthoDB" id="9764501at2"/>
<dbReference type="InterPro" id="IPR001269">
    <property type="entry name" value="DUS_fam"/>
</dbReference>
<dbReference type="Gene3D" id="1.20.120.1460">
    <property type="match status" value="1"/>
</dbReference>
<feature type="binding site" evidence="11">
    <location>
        <position position="70"/>
    </location>
    <ligand>
        <name>FMN</name>
        <dbReference type="ChEBI" id="CHEBI:58210"/>
    </ligand>
</feature>
<evidence type="ECO:0000313" key="14">
    <source>
        <dbReference type="Proteomes" id="UP000264883"/>
    </source>
</evidence>
<keyword evidence="6" id="KW-0521">NADP</keyword>
<feature type="binding site" evidence="11">
    <location>
        <begin position="245"/>
        <end position="246"/>
    </location>
    <ligand>
        <name>FMN</name>
        <dbReference type="ChEBI" id="CHEBI:58210"/>
    </ligand>
</feature>
<keyword evidence="7" id="KW-0694">RNA-binding</keyword>
<accession>A0A343JDH6</accession>
<protein>
    <recommendedName>
        <fullName evidence="9">tRNA-dihydrouridine synthase</fullName>
        <ecNumber evidence="9">1.3.1.-</ecNumber>
    </recommendedName>
</protein>
<dbReference type="KEGG" id="cia:BEN51_08835"/>
<gene>
    <name evidence="13" type="ORF">BEN51_08835</name>
</gene>
<keyword evidence="4 9" id="KW-0288">FMN</keyword>
<evidence type="ECO:0000256" key="7">
    <source>
        <dbReference type="ARBA" id="ARBA00022884"/>
    </source>
</evidence>
<dbReference type="SUPFAM" id="SSF51395">
    <property type="entry name" value="FMN-linked oxidoreductases"/>
    <property type="match status" value="1"/>
</dbReference>
<comment type="similarity">
    <text evidence="9">Belongs to the dus family.</text>
</comment>
<dbReference type="InterPro" id="IPR018517">
    <property type="entry name" value="tRNA_hU_synthase_CS"/>
</dbReference>
<name>A0A343JDH6_9CLOT</name>
<dbReference type="InterPro" id="IPR013785">
    <property type="entry name" value="Aldolase_TIM"/>
</dbReference>
<dbReference type="EC" id="1.3.1.-" evidence="9"/>
<keyword evidence="11" id="KW-0547">Nucleotide-binding</keyword>
<comment type="function">
    <text evidence="9">Catalyzes the synthesis of 5,6-dihydrouridine (D), a modified base found in the D-loop of most tRNAs, via the reduction of the C5-C6 double bond in target uridines.</text>
</comment>
<keyword evidence="5 9" id="KW-0819">tRNA processing</keyword>
<proteinExistence type="inferred from homology"/>
<evidence type="ECO:0000256" key="9">
    <source>
        <dbReference type="PIRNR" id="PIRNR006621"/>
    </source>
</evidence>
<feature type="binding site" evidence="11">
    <location>
        <begin position="17"/>
        <end position="19"/>
    </location>
    <ligand>
        <name>FMN</name>
        <dbReference type="ChEBI" id="CHEBI:58210"/>
    </ligand>
</feature>
<dbReference type="GO" id="GO:0017150">
    <property type="term" value="F:tRNA dihydrouridine synthase activity"/>
    <property type="evidence" value="ECO:0007669"/>
    <property type="project" value="InterPro"/>
</dbReference>
<evidence type="ECO:0000256" key="3">
    <source>
        <dbReference type="ARBA" id="ARBA00022630"/>
    </source>
</evidence>
<dbReference type="EMBL" id="CP016786">
    <property type="protein sequence ID" value="ASW43584.1"/>
    <property type="molecule type" value="Genomic_DNA"/>
</dbReference>
<evidence type="ECO:0000256" key="2">
    <source>
        <dbReference type="ARBA" id="ARBA00022555"/>
    </source>
</evidence>
<evidence type="ECO:0000259" key="12">
    <source>
        <dbReference type="Pfam" id="PF01207"/>
    </source>
</evidence>
<feature type="active site" description="Proton donor" evidence="10">
    <location>
        <position position="100"/>
    </location>
</feature>
<dbReference type="AlphaFoldDB" id="A0A343JDH6"/>
<dbReference type="RefSeq" id="WP_119865715.1">
    <property type="nucleotide sequence ID" value="NZ_CP016786.1"/>
</dbReference>
<dbReference type="PANTHER" id="PTHR42907:SF1">
    <property type="entry name" value="FMN-LINKED OXIDOREDUCTASES SUPERFAMILY PROTEIN"/>
    <property type="match status" value="1"/>
</dbReference>
<feature type="domain" description="DUS-like FMN-binding" evidence="12">
    <location>
        <begin position="15"/>
        <end position="334"/>
    </location>
</feature>
<dbReference type="Gene3D" id="3.20.20.70">
    <property type="entry name" value="Aldolase class I"/>
    <property type="match status" value="1"/>
</dbReference>
<keyword evidence="2" id="KW-0820">tRNA-binding</keyword>
<dbReference type="GO" id="GO:0000049">
    <property type="term" value="F:tRNA binding"/>
    <property type="evidence" value="ECO:0007669"/>
    <property type="project" value="UniProtKB-KW"/>
</dbReference>
<dbReference type="PROSITE" id="PS01136">
    <property type="entry name" value="UPF0034"/>
    <property type="match status" value="1"/>
</dbReference>
<dbReference type="CDD" id="cd02801">
    <property type="entry name" value="DUS_like_FMN"/>
    <property type="match status" value="1"/>
</dbReference>
<dbReference type="InterPro" id="IPR035587">
    <property type="entry name" value="DUS-like_FMN-bd"/>
</dbReference>
<evidence type="ECO:0000256" key="6">
    <source>
        <dbReference type="ARBA" id="ARBA00022857"/>
    </source>
</evidence>